<protein>
    <submittedName>
        <fullName evidence="1">Uncharacterized protein</fullName>
    </submittedName>
</protein>
<name>A0A433VIZ0_9CYAN</name>
<accession>A0A433VIZ0</accession>
<dbReference type="RefSeq" id="WP_127081757.1">
    <property type="nucleotide sequence ID" value="NZ_RSCL01000007.1"/>
</dbReference>
<dbReference type="Proteomes" id="UP000271624">
    <property type="component" value="Unassembled WGS sequence"/>
</dbReference>
<reference evidence="1" key="1">
    <citation type="submission" date="2018-12" db="EMBL/GenBank/DDBJ databases">
        <authorList>
            <person name="Will S."/>
            <person name="Neumann-Schaal M."/>
            <person name="Henke P."/>
        </authorList>
    </citation>
    <scope>NUCLEOTIDE SEQUENCE</scope>
    <source>
        <strain evidence="1">PCC 7102</strain>
    </source>
</reference>
<sequence>MLNYTESPNYYDINAYHDPSTEHIYRAAKKAGVKGTYVIHTSPSSNNILPVRPVVYVATAQTVEAARIIHRNLHLAPLSTSLKKPGFCTKN</sequence>
<dbReference type="AlphaFoldDB" id="A0A433VIZ0"/>
<organism evidence="1 2">
    <name type="scientific">Dulcicalothrix desertica PCC 7102</name>
    <dbReference type="NCBI Taxonomy" id="232991"/>
    <lineage>
        <taxon>Bacteria</taxon>
        <taxon>Bacillati</taxon>
        <taxon>Cyanobacteriota</taxon>
        <taxon>Cyanophyceae</taxon>
        <taxon>Nostocales</taxon>
        <taxon>Calotrichaceae</taxon>
        <taxon>Dulcicalothrix</taxon>
    </lineage>
</organism>
<keyword evidence="2" id="KW-1185">Reference proteome</keyword>
<gene>
    <name evidence="1" type="ORF">DSM106972_032840</name>
</gene>
<proteinExistence type="predicted"/>
<evidence type="ECO:0000313" key="2">
    <source>
        <dbReference type="Proteomes" id="UP000271624"/>
    </source>
</evidence>
<dbReference type="EMBL" id="RSCL01000007">
    <property type="protein sequence ID" value="RUT06078.1"/>
    <property type="molecule type" value="Genomic_DNA"/>
</dbReference>
<comment type="caution">
    <text evidence="1">The sequence shown here is derived from an EMBL/GenBank/DDBJ whole genome shotgun (WGS) entry which is preliminary data.</text>
</comment>
<evidence type="ECO:0000313" key="1">
    <source>
        <dbReference type="EMBL" id="RUT06078.1"/>
    </source>
</evidence>
<dbReference type="OrthoDB" id="467945at2"/>
<reference evidence="1" key="2">
    <citation type="journal article" date="2019" name="Genome Biol. Evol.">
        <title>Day and night: Metabolic profiles and evolutionary relationships of six axenic non-marine cyanobacteria.</title>
        <authorList>
            <person name="Will S.E."/>
            <person name="Henke P."/>
            <person name="Boedeker C."/>
            <person name="Huang S."/>
            <person name="Brinkmann H."/>
            <person name="Rohde M."/>
            <person name="Jarek M."/>
            <person name="Friedl T."/>
            <person name="Seufert S."/>
            <person name="Schumacher M."/>
            <person name="Overmann J."/>
            <person name="Neumann-Schaal M."/>
            <person name="Petersen J."/>
        </authorList>
    </citation>
    <scope>NUCLEOTIDE SEQUENCE [LARGE SCALE GENOMIC DNA]</scope>
    <source>
        <strain evidence="1">PCC 7102</strain>
    </source>
</reference>